<name>A0A8H7XUH0_PSICU</name>
<proteinExistence type="predicted"/>
<evidence type="ECO:0000256" key="1">
    <source>
        <dbReference type="SAM" id="MobiDB-lite"/>
    </source>
</evidence>
<sequence>MERHAIDVPIWYSSKERVRTEHDVDYETDSTTSEGSAVETDEDAGSYETLTTEDSDEDDVASNLSELSYDPEYDLPARVTGETTDLVVHESLIS</sequence>
<comment type="caution">
    <text evidence="2">The sequence shown here is derived from an EMBL/GenBank/DDBJ whole genome shotgun (WGS) entry which is preliminary data.</text>
</comment>
<protein>
    <submittedName>
        <fullName evidence="2">Uncharacterized protein</fullName>
    </submittedName>
</protein>
<feature type="compositionally biased region" description="Acidic residues" evidence="1">
    <location>
        <begin position="39"/>
        <end position="60"/>
    </location>
</feature>
<gene>
    <name evidence="2" type="ORF">JR316_009456</name>
</gene>
<accession>A0A8H7XUH0</accession>
<feature type="region of interest" description="Disordered" evidence="1">
    <location>
        <begin position="19"/>
        <end position="76"/>
    </location>
</feature>
<organism evidence="2">
    <name type="scientific">Psilocybe cubensis</name>
    <name type="common">Psychedelic mushroom</name>
    <name type="synonym">Stropharia cubensis</name>
    <dbReference type="NCBI Taxonomy" id="181762"/>
    <lineage>
        <taxon>Eukaryota</taxon>
        <taxon>Fungi</taxon>
        <taxon>Dikarya</taxon>
        <taxon>Basidiomycota</taxon>
        <taxon>Agaricomycotina</taxon>
        <taxon>Agaricomycetes</taxon>
        <taxon>Agaricomycetidae</taxon>
        <taxon>Agaricales</taxon>
        <taxon>Agaricineae</taxon>
        <taxon>Strophariaceae</taxon>
        <taxon>Psilocybe</taxon>
    </lineage>
</organism>
<dbReference type="AlphaFoldDB" id="A0A8H7XUH0"/>
<evidence type="ECO:0000313" key="2">
    <source>
        <dbReference type="EMBL" id="KAG5165870.1"/>
    </source>
</evidence>
<dbReference type="EMBL" id="JAFIQS010000009">
    <property type="protein sequence ID" value="KAG5165870.1"/>
    <property type="molecule type" value="Genomic_DNA"/>
</dbReference>
<reference evidence="2" key="1">
    <citation type="submission" date="2021-02" db="EMBL/GenBank/DDBJ databases">
        <title>Psilocybe cubensis genome.</title>
        <authorList>
            <person name="Mckernan K.J."/>
            <person name="Crawford S."/>
            <person name="Trippe A."/>
            <person name="Kane L.T."/>
            <person name="Mclaughlin S."/>
        </authorList>
    </citation>
    <scope>NUCLEOTIDE SEQUENCE [LARGE SCALE GENOMIC DNA]</scope>
    <source>
        <strain evidence="2">MGC-MH-2018</strain>
    </source>
</reference>